<gene>
    <name evidence="1" type="ORF">INP52_07285</name>
</gene>
<name>A0A7S7RUF5_9ACTN</name>
<dbReference type="InterPro" id="IPR024211">
    <property type="entry name" value="DUF3841"/>
</dbReference>
<reference evidence="1 2" key="1">
    <citation type="submission" date="2020-10" db="EMBL/GenBank/DDBJ databases">
        <title>Olsenella immobilis sp.nov., isolated from the mud in a fermentation cellar used for the production of Chinese strong-flavoured liquor.</title>
        <authorList>
            <person name="Lu L."/>
        </authorList>
    </citation>
    <scope>NUCLEOTIDE SEQUENCE [LARGE SCALE GENOMIC DNA]</scope>
    <source>
        <strain evidence="1 2">LZLJ-2</strain>
    </source>
</reference>
<proteinExistence type="predicted"/>
<dbReference type="Proteomes" id="UP000593735">
    <property type="component" value="Chromosome"/>
</dbReference>
<protein>
    <submittedName>
        <fullName evidence="1">DUF3841 domain-containing protein</fullName>
    </submittedName>
</protein>
<dbReference type="EMBL" id="CP063767">
    <property type="protein sequence ID" value="QOY60214.1"/>
    <property type="molecule type" value="Genomic_DNA"/>
</dbReference>
<organism evidence="1 2">
    <name type="scientific">Thermophilibacter immobilis</name>
    <dbReference type="NCBI Taxonomy" id="2779519"/>
    <lineage>
        <taxon>Bacteria</taxon>
        <taxon>Bacillati</taxon>
        <taxon>Actinomycetota</taxon>
        <taxon>Coriobacteriia</taxon>
        <taxon>Coriobacteriales</taxon>
        <taxon>Atopobiaceae</taxon>
        <taxon>Thermophilibacter</taxon>
    </lineage>
</organism>
<dbReference type="RefSeq" id="WP_194370423.1">
    <property type="nucleotide sequence ID" value="NZ_CP063767.1"/>
</dbReference>
<evidence type="ECO:0000313" key="2">
    <source>
        <dbReference type="Proteomes" id="UP000593735"/>
    </source>
</evidence>
<keyword evidence="2" id="KW-1185">Reference proteome</keyword>
<sequence>MSSGGARSFAPASVARPDLVVDGHVEMWAVQTPVVLDALERDGSSMVRMSYIDKKYGETAWSFKTAYAWFSREFARAVERPEGAESPVWLYRDSSWAAAGQDCVTLHLLIPAQELVMFDLRPWTRILSLEYLGQDERDEDAFAAELARQGVSSPAEALRSSFYPLVKRGVIASWERLLTSADGCPETYLQGGVWCLKKEWLLPE</sequence>
<evidence type="ECO:0000313" key="1">
    <source>
        <dbReference type="EMBL" id="QOY60214.1"/>
    </source>
</evidence>
<accession>A0A7S7RUF5</accession>
<dbReference type="Pfam" id="PF12952">
    <property type="entry name" value="DUF3841"/>
    <property type="match status" value="1"/>
</dbReference>
<dbReference type="AlphaFoldDB" id="A0A7S7RUF5"/>
<dbReference type="KEGG" id="tio:INP52_07285"/>